<evidence type="ECO:0000313" key="1">
    <source>
        <dbReference type="EMBL" id="MTU43431.1"/>
    </source>
</evidence>
<comment type="caution">
    <text evidence="1">The sequence shown here is derived from an EMBL/GenBank/DDBJ whole genome shotgun (WGS) entry which is preliminary data.</text>
</comment>
<reference evidence="1 2" key="1">
    <citation type="journal article" date="2019" name="Nat. Med.">
        <title>A library of human gut bacterial isolates paired with longitudinal multiomics data enables mechanistic microbiome research.</title>
        <authorList>
            <person name="Poyet M."/>
            <person name="Groussin M."/>
            <person name="Gibbons S.M."/>
            <person name="Avila-Pacheco J."/>
            <person name="Jiang X."/>
            <person name="Kearney S.M."/>
            <person name="Perrotta A.R."/>
            <person name="Berdy B."/>
            <person name="Zhao S."/>
            <person name="Lieberman T.D."/>
            <person name="Swanson P.K."/>
            <person name="Smith M."/>
            <person name="Roesemann S."/>
            <person name="Alexander J.E."/>
            <person name="Rich S.A."/>
            <person name="Livny J."/>
            <person name="Vlamakis H."/>
            <person name="Clish C."/>
            <person name="Bullock K."/>
            <person name="Deik A."/>
            <person name="Scott J."/>
            <person name="Pierce K.A."/>
            <person name="Xavier R.J."/>
            <person name="Alm E.J."/>
        </authorList>
    </citation>
    <scope>NUCLEOTIDE SEQUENCE [LARGE SCALE GENOMIC DNA]</scope>
    <source>
        <strain evidence="1 2">BIOML-A2</strain>
    </source>
</reference>
<sequence length="331" mass="35691">MLKRRQVLLAVGASVSGLSLPALAQTADSSLKGTPIENIKLTHLTVNKNAPVVFYSPSVSPQAVLDIFKAVGLPVQGKVGLKVVFGNQRDRAKMIDPALLKPIADELHATLIESNYMDSARSNAAAHLATAKSLGYDKVAPIDILDAEKEIAIPVHNGYHLKNFITGSHLADYDTLVSIVRFKGHNLQKYSGATKNLSICLGTARGACQVHSAGEVTDYYQPSSPKETSESMADVVSAALDYKKGRWVFINIINALKPVDGCSGTADRPDLGIVASTDPIAADRAALDIVYGLTSDPELRKEWEREHSVDVLDYAERKGLGSKAYRLQKID</sequence>
<dbReference type="RefSeq" id="WP_155165118.1">
    <property type="nucleotide sequence ID" value="NZ_JAXXAX010000032.1"/>
</dbReference>
<name>A0A6I3S2T5_9BURK</name>
<dbReference type="EMBL" id="WNCL01000018">
    <property type="protein sequence ID" value="MTU43431.1"/>
    <property type="molecule type" value="Genomic_DNA"/>
</dbReference>
<dbReference type="Proteomes" id="UP000462362">
    <property type="component" value="Unassembled WGS sequence"/>
</dbReference>
<proteinExistence type="predicted"/>
<dbReference type="InterPro" id="IPR007160">
    <property type="entry name" value="DUF362"/>
</dbReference>
<accession>A0A6I3S2T5</accession>
<gene>
    <name evidence="1" type="ORF">GMD42_07310</name>
</gene>
<dbReference type="Pfam" id="PF04015">
    <property type="entry name" value="DUF362"/>
    <property type="match status" value="1"/>
</dbReference>
<organism evidence="1 2">
    <name type="scientific">Parasutterella excrementihominis</name>
    <dbReference type="NCBI Taxonomy" id="487175"/>
    <lineage>
        <taxon>Bacteria</taxon>
        <taxon>Pseudomonadati</taxon>
        <taxon>Pseudomonadota</taxon>
        <taxon>Betaproteobacteria</taxon>
        <taxon>Burkholderiales</taxon>
        <taxon>Sutterellaceae</taxon>
        <taxon>Parasutterella</taxon>
    </lineage>
</organism>
<evidence type="ECO:0000313" key="2">
    <source>
        <dbReference type="Proteomes" id="UP000462362"/>
    </source>
</evidence>
<dbReference type="AlphaFoldDB" id="A0A6I3S2T5"/>
<protein>
    <submittedName>
        <fullName evidence="1">DUF362 domain-containing protein</fullName>
    </submittedName>
</protein>